<sequence length="264" mass="28650">MIPRIDLRLIDEAIEAAAAPPAPPPARPSVFSRLVVVPAGWPWDQTRAARLEASHGAPVPIAQLQLQLRRLAPWRSNEPARFAACYVRTEELTERLVETVEIEGQRVEATFDPPEAAARRARLMLGVGLASALAAALLAMAVGGALSARFEAEERLSAMETELAAKMRRQQALQAAERESRLLASAQPGDDVGAALRALAWAGSARSPDARIEAWRWDHGVAAVEARGEDPPFMETGAARRDERPLRRGVYLWVIEPDAAGGRP</sequence>
<gene>
    <name evidence="2" type="ORF">DDF67_18650</name>
</gene>
<evidence type="ECO:0000256" key="1">
    <source>
        <dbReference type="SAM" id="Phobius"/>
    </source>
</evidence>
<proteinExistence type="predicted"/>
<dbReference type="EMBL" id="QDKQ01000063">
    <property type="protein sequence ID" value="PVM84916.1"/>
    <property type="molecule type" value="Genomic_DNA"/>
</dbReference>
<protein>
    <submittedName>
        <fullName evidence="2">Uncharacterized protein</fullName>
    </submittedName>
</protein>
<keyword evidence="1" id="KW-0472">Membrane</keyword>
<dbReference type="RefSeq" id="WP_109102341.1">
    <property type="nucleotide sequence ID" value="NZ_QDKQ01000063.1"/>
</dbReference>
<comment type="caution">
    <text evidence="2">The sequence shown here is derived from an EMBL/GenBank/DDBJ whole genome shotgun (WGS) entry which is preliminary data.</text>
</comment>
<evidence type="ECO:0000313" key="3">
    <source>
        <dbReference type="Proteomes" id="UP000245073"/>
    </source>
</evidence>
<name>A0A2T9JML5_9CAUL</name>
<accession>A0A2T9JML5</accession>
<keyword evidence="3" id="KW-1185">Reference proteome</keyword>
<dbReference type="OrthoDB" id="7188590at2"/>
<organism evidence="2 3">
    <name type="scientific">Caulobacter endophyticus</name>
    <dbReference type="NCBI Taxonomy" id="2172652"/>
    <lineage>
        <taxon>Bacteria</taxon>
        <taxon>Pseudomonadati</taxon>
        <taxon>Pseudomonadota</taxon>
        <taxon>Alphaproteobacteria</taxon>
        <taxon>Caulobacterales</taxon>
        <taxon>Caulobacteraceae</taxon>
        <taxon>Caulobacter</taxon>
    </lineage>
</organism>
<keyword evidence="1" id="KW-0812">Transmembrane</keyword>
<dbReference type="AlphaFoldDB" id="A0A2T9JML5"/>
<dbReference type="Proteomes" id="UP000245073">
    <property type="component" value="Unassembled WGS sequence"/>
</dbReference>
<evidence type="ECO:0000313" key="2">
    <source>
        <dbReference type="EMBL" id="PVM84916.1"/>
    </source>
</evidence>
<keyword evidence="1" id="KW-1133">Transmembrane helix</keyword>
<reference evidence="2 3" key="1">
    <citation type="submission" date="2018-04" db="EMBL/GenBank/DDBJ databases">
        <title>The genome sequence of Caulobacter sp. 744.</title>
        <authorList>
            <person name="Gao J."/>
            <person name="Sun J."/>
        </authorList>
    </citation>
    <scope>NUCLEOTIDE SEQUENCE [LARGE SCALE GENOMIC DNA]</scope>
    <source>
        <strain evidence="2 3">774</strain>
    </source>
</reference>
<feature type="transmembrane region" description="Helical" evidence="1">
    <location>
        <begin position="123"/>
        <end position="146"/>
    </location>
</feature>